<evidence type="ECO:0000313" key="5">
    <source>
        <dbReference type="Proteomes" id="UP000178086"/>
    </source>
</evidence>
<evidence type="ECO:0000256" key="3">
    <source>
        <dbReference type="SAM" id="Phobius"/>
    </source>
</evidence>
<evidence type="ECO:0000256" key="2">
    <source>
        <dbReference type="SAM" id="MobiDB-lite"/>
    </source>
</evidence>
<evidence type="ECO:0000256" key="1">
    <source>
        <dbReference type="SAM" id="Coils"/>
    </source>
</evidence>
<feature type="transmembrane region" description="Helical" evidence="3">
    <location>
        <begin position="126"/>
        <end position="146"/>
    </location>
</feature>
<keyword evidence="3" id="KW-1133">Transmembrane helix</keyword>
<sequence length="444" mass="49018">MFTEIVFGTGTQNLILDILAIVIKLGILLIALIFFQRLYAEISKNSADGHPEKTILVLRATLTAFAFAVLALNWLPWLYGATGSQNAYDLIAGEGQYALAIPLVFILMVIVAVWRHSPNSPTSAAPLFAAYALSIVAIGLPSAAYGDAYAVGPAWLSLIIAGIAIFPAILYAEGMPHPTNRLLYRFINLGKVRYDEAVHYAAQNLHISYKGSNVPIGFSAADGKYQGKIVQIFGAEGSLSNNKIAGIMTGADFKVDDTIINRPHAWPEVYFKALRLELPRWYVELAEDESWEPDLKRLEIEIDGIQIEDEYEIASPKEKKALEIVDKLREEIIDLDAEFILLNQDGVFVGYDFSRMRMPVEYLFDKTKLQLSMVEQIGKILAPAKTDKKRPASQKADKEKITKAKEAKPKPAQDKTVKSKARKKGTIARSGQTDSASNSVPNSV</sequence>
<reference evidence="4 5" key="1">
    <citation type="journal article" date="2016" name="Nat. Commun.">
        <title>Thousands of microbial genomes shed light on interconnected biogeochemical processes in an aquifer system.</title>
        <authorList>
            <person name="Anantharaman K."/>
            <person name="Brown C.T."/>
            <person name="Hug L.A."/>
            <person name="Sharon I."/>
            <person name="Castelle C.J."/>
            <person name="Probst A.J."/>
            <person name="Thomas B.C."/>
            <person name="Singh A."/>
            <person name="Wilkins M.J."/>
            <person name="Karaoz U."/>
            <person name="Brodie E.L."/>
            <person name="Williams K.H."/>
            <person name="Hubbard S.S."/>
            <person name="Banfield J.F."/>
        </authorList>
    </citation>
    <scope>NUCLEOTIDE SEQUENCE [LARGE SCALE GENOMIC DNA]</scope>
</reference>
<dbReference type="Proteomes" id="UP000178086">
    <property type="component" value="Unassembled WGS sequence"/>
</dbReference>
<keyword evidence="1" id="KW-0175">Coiled coil</keyword>
<feature type="transmembrane region" description="Helical" evidence="3">
    <location>
        <begin position="152"/>
        <end position="172"/>
    </location>
</feature>
<feature type="compositionally biased region" description="Basic and acidic residues" evidence="2">
    <location>
        <begin position="385"/>
        <end position="417"/>
    </location>
</feature>
<accession>A0A1F2UN41</accession>
<feature type="coiled-coil region" evidence="1">
    <location>
        <begin position="318"/>
        <end position="345"/>
    </location>
</feature>
<feature type="transmembrane region" description="Helical" evidence="3">
    <location>
        <begin position="14"/>
        <end position="35"/>
    </location>
</feature>
<keyword evidence="3" id="KW-0472">Membrane</keyword>
<feature type="compositionally biased region" description="Polar residues" evidence="2">
    <location>
        <begin position="429"/>
        <end position="444"/>
    </location>
</feature>
<proteinExistence type="predicted"/>
<dbReference type="AlphaFoldDB" id="A0A1F2UN41"/>
<protein>
    <submittedName>
        <fullName evidence="4">Uncharacterized protein</fullName>
    </submittedName>
</protein>
<gene>
    <name evidence="4" type="ORF">A2074_04760</name>
</gene>
<comment type="caution">
    <text evidence="4">The sequence shown here is derived from an EMBL/GenBank/DDBJ whole genome shotgun (WGS) entry which is preliminary data.</text>
</comment>
<keyword evidence="3" id="KW-0812">Transmembrane</keyword>
<feature type="transmembrane region" description="Helical" evidence="3">
    <location>
        <begin position="95"/>
        <end position="114"/>
    </location>
</feature>
<feature type="region of interest" description="Disordered" evidence="2">
    <location>
        <begin position="385"/>
        <end position="444"/>
    </location>
</feature>
<feature type="transmembrane region" description="Helical" evidence="3">
    <location>
        <begin position="56"/>
        <end position="75"/>
    </location>
</feature>
<name>A0A1F2UN41_9ACTN</name>
<dbReference type="EMBL" id="MELI01000046">
    <property type="protein sequence ID" value="OFW34371.1"/>
    <property type="molecule type" value="Genomic_DNA"/>
</dbReference>
<evidence type="ECO:0000313" key="4">
    <source>
        <dbReference type="EMBL" id="OFW34371.1"/>
    </source>
</evidence>
<organism evidence="4 5">
    <name type="scientific">Candidatus Aquicultor primus</name>
    <dbReference type="NCBI Taxonomy" id="1797195"/>
    <lineage>
        <taxon>Bacteria</taxon>
        <taxon>Bacillati</taxon>
        <taxon>Actinomycetota</taxon>
        <taxon>Candidatus Aquicultoria</taxon>
        <taxon>Candidatus Aquicultorales</taxon>
        <taxon>Candidatus Aquicultoraceae</taxon>
        <taxon>Candidatus Aquicultor</taxon>
    </lineage>
</organism>